<name>A0A0G0PAU0_UNCC2</name>
<dbReference type="AlphaFoldDB" id="A0A0G0PAU0"/>
<dbReference type="Gene3D" id="2.60.40.10">
    <property type="entry name" value="Immunoglobulins"/>
    <property type="match status" value="1"/>
</dbReference>
<dbReference type="Proteomes" id="UP000034207">
    <property type="component" value="Unassembled WGS sequence"/>
</dbReference>
<reference evidence="3 4" key="1">
    <citation type="journal article" date="2015" name="Nature">
        <title>rRNA introns, odd ribosomes, and small enigmatic genomes across a large radiation of phyla.</title>
        <authorList>
            <person name="Brown C.T."/>
            <person name="Hug L.A."/>
            <person name="Thomas B.C."/>
            <person name="Sharon I."/>
            <person name="Castelle C.J."/>
            <person name="Singh A."/>
            <person name="Wilkins M.J."/>
            <person name="Williams K.H."/>
            <person name="Banfield J.F."/>
        </authorList>
    </citation>
    <scope>NUCLEOTIDE SEQUENCE [LARGE SCALE GENOMIC DNA]</scope>
</reference>
<dbReference type="PANTHER" id="PTHR15124">
    <property type="entry name" value="SELENOPROTEIN W"/>
    <property type="match status" value="1"/>
</dbReference>
<dbReference type="SUPFAM" id="SSF117074">
    <property type="entry name" value="Hypothetical protein PA1324"/>
    <property type="match status" value="2"/>
</dbReference>
<evidence type="ECO:0008006" key="5">
    <source>
        <dbReference type="Google" id="ProtNLM"/>
    </source>
</evidence>
<keyword evidence="2" id="KW-0732">Signal</keyword>
<protein>
    <recommendedName>
        <fullName evidence="5">SD-repeat containing protein B domain-containing protein</fullName>
    </recommendedName>
</protein>
<feature type="signal peptide" evidence="2">
    <location>
        <begin position="1"/>
        <end position="33"/>
    </location>
</feature>
<gene>
    <name evidence="3" type="ORF">UT18_C0002G0016</name>
</gene>
<proteinExistence type="predicted"/>
<evidence type="ECO:0000313" key="4">
    <source>
        <dbReference type="Proteomes" id="UP000034207"/>
    </source>
</evidence>
<dbReference type="EMBL" id="LBVV01000002">
    <property type="protein sequence ID" value="KKQ95239.1"/>
    <property type="molecule type" value="Genomic_DNA"/>
</dbReference>
<feature type="chain" id="PRO_5002533875" description="SD-repeat containing protein B domain-containing protein" evidence="2">
    <location>
        <begin position="34"/>
        <end position="460"/>
    </location>
</feature>
<evidence type="ECO:0000256" key="2">
    <source>
        <dbReference type="SAM" id="SignalP"/>
    </source>
</evidence>
<feature type="compositionally biased region" description="Pro residues" evidence="1">
    <location>
        <begin position="372"/>
        <end position="421"/>
    </location>
</feature>
<dbReference type="InterPro" id="IPR013783">
    <property type="entry name" value="Ig-like_fold"/>
</dbReference>
<comment type="caution">
    <text evidence="3">The sequence shown here is derived from an EMBL/GenBank/DDBJ whole genome shotgun (WGS) entry which is preliminary data.</text>
</comment>
<dbReference type="InterPro" id="IPR051441">
    <property type="entry name" value="SelW_related"/>
</dbReference>
<dbReference type="STRING" id="1618345.UT18_C0002G0016"/>
<organism evidence="3 4">
    <name type="scientific">candidate division CPR2 bacterium GW2011_GWC2_39_10</name>
    <dbReference type="NCBI Taxonomy" id="1618345"/>
    <lineage>
        <taxon>Bacteria</taxon>
        <taxon>Bacteria division CPR2</taxon>
    </lineage>
</organism>
<dbReference type="PANTHER" id="PTHR15124:SF27">
    <property type="entry name" value="MIGRATION AND INVASION ENHANCER 1"/>
    <property type="match status" value="1"/>
</dbReference>
<feature type="region of interest" description="Disordered" evidence="1">
    <location>
        <begin position="366"/>
        <end position="424"/>
    </location>
</feature>
<sequence length="460" mass="50268">MNKLKRKKTLIDKLFYMFVGLSLLSASLVPSFATTNTPRDYDSNSVMYGGAYTKDEFINKMNKGDGKHTDLKQIYVNEFGLNTDQISSWVDGSVTKTGTVVYNNEVVGKNVLSAGRSNMSGSVRIGSLYWRSPSVSFVSTSIPAWIRIDVNGNASYAILKSCGNPVKVRAWEKGSIKIEKFNDVNGNGKWDTNEQKLGKPFLMKLSNGKSVYIGTNGEAWFHGVKEGNYQITEGDEKSWVATTRNPVPVHVDANKVTTIQFGNKAKTVPQQFGKVKVIKFNDLDGDGTKDSNESILGLPFVMNLSGTNYDKSNGINSNGEALFENVPVGSYKVTEVIEKDWDATTPIIKLEVKCNELTVVYYGNKKKEKEPTPTPTPTPSPTPTPTPTPSPTPTCTPTPTPTPTPCPSPTPTPTPIPPITPELPKAGGEAAILFSFTGLGITGYLKRKTRLDLLKSLKKY</sequence>
<accession>A0A0G0PAU0</accession>
<evidence type="ECO:0000313" key="3">
    <source>
        <dbReference type="EMBL" id="KKQ95239.1"/>
    </source>
</evidence>
<evidence type="ECO:0000256" key="1">
    <source>
        <dbReference type="SAM" id="MobiDB-lite"/>
    </source>
</evidence>